<sequence>MTNEFRKKAVELGKLMNSKSKLSVPLVKCIIECFEIVFDEQDIDYMLLMKDGYYSRDELKELWQLDGEAFEKVFTSIRDKGGIWESRQEGVYDITPIFPGWVELYASGPLNDKRRRLLIKFAEFEELLIKLNIAPVRMYMNRVNERNMQREQGRMSTLIPDPANNLSAKKRIIKINKNVDAVQAVYTEGEVMDILNRNKEHIAVMNCFCRTKKMLENGKCDYDMPIESCMAVGRMAVQLEKAGVARHISIDEARKLIDTLEKKGCIHTLYHYGTYSGNEEIVLCNCCIDCCFLYGSFREGALSQLMIKAFYRPQIVDNAKCTGCNRCACFCPTNATWYDKERAELVYDIDRCIGCGQCVTQCPSGYRSMVKDERNIFVKTRKKVDYGRNL</sequence>
<reference evidence="5 6" key="1">
    <citation type="submission" date="2024-03" db="EMBL/GenBank/DDBJ databases">
        <title>Human intestinal bacterial collection.</title>
        <authorList>
            <person name="Pauvert C."/>
            <person name="Hitch T.C.A."/>
            <person name="Clavel T."/>
        </authorList>
    </citation>
    <scope>NUCLEOTIDE SEQUENCE [LARGE SCALE GENOMIC DNA]</scope>
    <source>
        <strain evidence="5 6">CLA-AA-H255</strain>
    </source>
</reference>
<protein>
    <submittedName>
        <fullName evidence="5">4Fe-4S dicluster domain-containing protein</fullName>
    </submittedName>
</protein>
<gene>
    <name evidence="5" type="ORF">WMO14_04220</name>
</gene>
<evidence type="ECO:0000256" key="3">
    <source>
        <dbReference type="ARBA" id="ARBA00023014"/>
    </source>
</evidence>
<name>A0ABV1BTM1_9FIRM</name>
<evidence type="ECO:0000313" key="5">
    <source>
        <dbReference type="EMBL" id="MEQ2379092.1"/>
    </source>
</evidence>
<comment type="caution">
    <text evidence="5">The sequence shown here is derived from an EMBL/GenBank/DDBJ whole genome shotgun (WGS) entry which is preliminary data.</text>
</comment>
<keyword evidence="1" id="KW-0479">Metal-binding</keyword>
<dbReference type="InterPro" id="IPR017900">
    <property type="entry name" value="4Fe4S_Fe_S_CS"/>
</dbReference>
<organism evidence="5 6">
    <name type="scientific">[Lactobacillus] rogosae</name>
    <dbReference type="NCBI Taxonomy" id="706562"/>
    <lineage>
        <taxon>Bacteria</taxon>
        <taxon>Bacillati</taxon>
        <taxon>Bacillota</taxon>
        <taxon>Clostridia</taxon>
        <taxon>Lachnospirales</taxon>
        <taxon>Lachnospiraceae</taxon>
        <taxon>Lachnospira</taxon>
    </lineage>
</organism>
<proteinExistence type="predicted"/>
<dbReference type="RefSeq" id="WP_090140978.1">
    <property type="nucleotide sequence ID" value="NZ_JBBMER010000002.1"/>
</dbReference>
<dbReference type="Proteomes" id="UP001442364">
    <property type="component" value="Unassembled WGS sequence"/>
</dbReference>
<dbReference type="SUPFAM" id="SSF54862">
    <property type="entry name" value="4Fe-4S ferredoxins"/>
    <property type="match status" value="1"/>
</dbReference>
<accession>A0ABV1BTM1</accession>
<dbReference type="InterPro" id="IPR017896">
    <property type="entry name" value="4Fe4S_Fe-S-bd"/>
</dbReference>
<evidence type="ECO:0000256" key="1">
    <source>
        <dbReference type="ARBA" id="ARBA00022723"/>
    </source>
</evidence>
<dbReference type="PROSITE" id="PS51379">
    <property type="entry name" value="4FE4S_FER_2"/>
    <property type="match status" value="2"/>
</dbReference>
<keyword evidence="3" id="KW-0411">Iron-sulfur</keyword>
<evidence type="ECO:0000313" key="6">
    <source>
        <dbReference type="Proteomes" id="UP001442364"/>
    </source>
</evidence>
<dbReference type="Pfam" id="PF12838">
    <property type="entry name" value="Fer4_7"/>
    <property type="match status" value="1"/>
</dbReference>
<feature type="domain" description="4Fe-4S ferredoxin-type" evidence="4">
    <location>
        <begin position="311"/>
        <end position="341"/>
    </location>
</feature>
<keyword evidence="2" id="KW-0408">Iron</keyword>
<feature type="domain" description="4Fe-4S ferredoxin-type" evidence="4">
    <location>
        <begin position="343"/>
        <end position="372"/>
    </location>
</feature>
<keyword evidence="6" id="KW-1185">Reference proteome</keyword>
<dbReference type="Gene3D" id="3.30.70.20">
    <property type="match status" value="1"/>
</dbReference>
<dbReference type="EMBL" id="JBBMER010000002">
    <property type="protein sequence ID" value="MEQ2379092.1"/>
    <property type="molecule type" value="Genomic_DNA"/>
</dbReference>
<evidence type="ECO:0000256" key="2">
    <source>
        <dbReference type="ARBA" id="ARBA00023004"/>
    </source>
</evidence>
<dbReference type="PROSITE" id="PS00198">
    <property type="entry name" value="4FE4S_FER_1"/>
    <property type="match status" value="1"/>
</dbReference>
<evidence type="ECO:0000259" key="4">
    <source>
        <dbReference type="PROSITE" id="PS51379"/>
    </source>
</evidence>